<evidence type="ECO:0000313" key="3">
    <source>
        <dbReference type="Proteomes" id="UP000504606"/>
    </source>
</evidence>
<dbReference type="PANTHER" id="PTHR46190:SF1">
    <property type="entry name" value="SI:CH211-201H21.5"/>
    <property type="match status" value="1"/>
</dbReference>
<feature type="domain" description="Inosine/uridine-preferring nucleoside hydrolase" evidence="2">
    <location>
        <begin position="18"/>
        <end position="341"/>
    </location>
</feature>
<evidence type="ECO:0000313" key="4">
    <source>
        <dbReference type="RefSeq" id="XP_052123603.1"/>
    </source>
</evidence>
<evidence type="ECO:0000259" key="2">
    <source>
        <dbReference type="Pfam" id="PF01156"/>
    </source>
</evidence>
<evidence type="ECO:0000256" key="1">
    <source>
        <dbReference type="ARBA" id="ARBA00009176"/>
    </source>
</evidence>
<accession>A0A9C6WZU6</accession>
<name>A0A9C6WZU6_FRAOC</name>
<comment type="similarity">
    <text evidence="1">Belongs to the IUNH family.</text>
</comment>
<dbReference type="RefSeq" id="XP_052123603.1">
    <property type="nucleotide sequence ID" value="XM_052267643.1"/>
</dbReference>
<dbReference type="GeneID" id="113205475"/>
<dbReference type="InterPro" id="IPR001910">
    <property type="entry name" value="Inosine/uridine_hydrolase_dom"/>
</dbReference>
<sequence length="360" mass="38310">MGSGRAIDNQRDGQPRPVVVDVDTGTDDALALLLLLAADAVGEVKLLAVTCTAGNTLQQHAVRNTLRLLRAANRLDVPVYAGAEMPLLSENMEIRQEEYHGKDGFGDLDHQSFPGDDADLDGLVQQESAVVALARIASEQRGELTLVCLAPLTTVALAVRTYPALRRNLKELHVMGGNSMGHGNVTSTGEFNFACDPEAAHIVLDSVTCPVHITPWETCADSPIELDWRLGELVASGGGLAMELVTAADRSVLTAHSRTHWVTCDALTVAALLRPALVARASPRHVAVELAGSRTRGQMVPACVLLRGACPPACPGPAARLNRDAPPARLIHAFDVPAFKDLLLWAAPRWTAPPRPTTTA</sequence>
<dbReference type="SUPFAM" id="SSF53590">
    <property type="entry name" value="Nucleoside hydrolase"/>
    <property type="match status" value="1"/>
</dbReference>
<dbReference type="Proteomes" id="UP000504606">
    <property type="component" value="Unplaced"/>
</dbReference>
<proteinExistence type="inferred from homology"/>
<protein>
    <submittedName>
        <fullName evidence="4">Pyrimidine-specific ribonucleoside hydrolase RihA-like</fullName>
    </submittedName>
</protein>
<dbReference type="AlphaFoldDB" id="A0A9C6WZU6"/>
<dbReference type="GO" id="GO:0016799">
    <property type="term" value="F:hydrolase activity, hydrolyzing N-glycosyl compounds"/>
    <property type="evidence" value="ECO:0007669"/>
    <property type="project" value="InterPro"/>
</dbReference>
<dbReference type="InterPro" id="IPR052775">
    <property type="entry name" value="IUN_hydrolase"/>
</dbReference>
<dbReference type="Gene3D" id="3.90.245.10">
    <property type="entry name" value="Ribonucleoside hydrolase-like"/>
    <property type="match status" value="1"/>
</dbReference>
<reference evidence="4" key="1">
    <citation type="journal article" date="2018" name="Proc. Natl. Acad. Sci. U.S.A.">
        <title>Phylogenomics and the evolution of hemipteroid insects.</title>
        <authorList>
            <person name="Johnson K.P."/>
            <person name="Dietrich C.H."/>
            <person name="Friedrich F."/>
            <person name="Beutel R.G."/>
            <person name="Wipfler B."/>
            <person name="Peters R.S."/>
            <person name="Allen J.M."/>
            <person name="Petersen M."/>
            <person name="Donath A."/>
            <person name="Walden K.K."/>
            <person name="Kozlov A.M."/>
            <person name="Podsiadlowski L."/>
            <person name="Mayer C."/>
            <person name="Meusemann K."/>
            <person name="Vasilikopoulos A."/>
            <person name="Waterhouse R.M."/>
            <person name="Cameron S.L."/>
            <person name="Weirauch C."/>
            <person name="Swanson D.R."/>
            <person name="Percy D.M."/>
            <person name="Hardy N.B."/>
            <person name="Terry I."/>
            <person name="Liu S."/>
            <person name="Zhou X."/>
            <person name="Misof B."/>
            <person name="Robertson H.M."/>
            <person name="Yoshizawa K."/>
        </authorList>
    </citation>
    <scope>NUCLEOTIDE SEQUENCE</scope>
    <source>
        <tissue evidence="4">Whole organism</tissue>
    </source>
</reference>
<dbReference type="Pfam" id="PF01156">
    <property type="entry name" value="IU_nuc_hydro"/>
    <property type="match status" value="1"/>
</dbReference>
<reference evidence="4" key="2">
    <citation type="submission" date="2025-08" db="UniProtKB">
        <authorList>
            <consortium name="RefSeq"/>
        </authorList>
    </citation>
    <scope>IDENTIFICATION</scope>
    <source>
        <tissue evidence="4">Whole organism</tissue>
    </source>
</reference>
<organism evidence="3 4">
    <name type="scientific">Frankliniella occidentalis</name>
    <name type="common">Western flower thrips</name>
    <name type="synonym">Euthrips occidentalis</name>
    <dbReference type="NCBI Taxonomy" id="133901"/>
    <lineage>
        <taxon>Eukaryota</taxon>
        <taxon>Metazoa</taxon>
        <taxon>Ecdysozoa</taxon>
        <taxon>Arthropoda</taxon>
        <taxon>Hexapoda</taxon>
        <taxon>Insecta</taxon>
        <taxon>Pterygota</taxon>
        <taxon>Neoptera</taxon>
        <taxon>Paraneoptera</taxon>
        <taxon>Thysanoptera</taxon>
        <taxon>Terebrantia</taxon>
        <taxon>Thripoidea</taxon>
        <taxon>Thripidae</taxon>
        <taxon>Frankliniella</taxon>
    </lineage>
</organism>
<dbReference type="InterPro" id="IPR036452">
    <property type="entry name" value="Ribo_hydro-like"/>
</dbReference>
<dbReference type="OrthoDB" id="432381at2759"/>
<gene>
    <name evidence="4" type="primary">LOC113205475</name>
</gene>
<dbReference type="PANTHER" id="PTHR46190">
    <property type="entry name" value="SI:CH211-201H21.5-RELATED"/>
    <property type="match status" value="1"/>
</dbReference>
<keyword evidence="3" id="KW-1185">Reference proteome</keyword>
<dbReference type="KEGG" id="foc:113205475"/>